<gene>
    <name evidence="2" type="ORF">JOQ06_013284</name>
</gene>
<feature type="region of interest" description="Disordered" evidence="1">
    <location>
        <begin position="1"/>
        <end position="82"/>
    </location>
</feature>
<evidence type="ECO:0000313" key="3">
    <source>
        <dbReference type="Proteomes" id="UP001219934"/>
    </source>
</evidence>
<feature type="compositionally biased region" description="Basic and acidic residues" evidence="1">
    <location>
        <begin position="63"/>
        <end position="82"/>
    </location>
</feature>
<accession>A0AAD6BJE1</accession>
<name>A0AAD6BJE1_9TELE</name>
<proteinExistence type="predicted"/>
<dbReference type="Proteomes" id="UP001219934">
    <property type="component" value="Unassembled WGS sequence"/>
</dbReference>
<sequence length="101" mass="11198">MSTERVFSSRGSRGKGLGGRYQGQLDTGPDLPAARSSTHSSHRKPETTLTEEEEEPCPRGGAVRREAGTEQRVCRTEHREAGTEQRVCRTEYRPARWGLAG</sequence>
<comment type="caution">
    <text evidence="2">The sequence shown here is derived from an EMBL/GenBank/DDBJ whole genome shotgun (WGS) entry which is preliminary data.</text>
</comment>
<dbReference type="AlphaFoldDB" id="A0AAD6BJE1"/>
<organism evidence="2 3">
    <name type="scientific">Pogonophryne albipinna</name>
    <dbReference type="NCBI Taxonomy" id="1090488"/>
    <lineage>
        <taxon>Eukaryota</taxon>
        <taxon>Metazoa</taxon>
        <taxon>Chordata</taxon>
        <taxon>Craniata</taxon>
        <taxon>Vertebrata</taxon>
        <taxon>Euteleostomi</taxon>
        <taxon>Actinopterygii</taxon>
        <taxon>Neopterygii</taxon>
        <taxon>Teleostei</taxon>
        <taxon>Neoteleostei</taxon>
        <taxon>Acanthomorphata</taxon>
        <taxon>Eupercaria</taxon>
        <taxon>Perciformes</taxon>
        <taxon>Notothenioidei</taxon>
        <taxon>Pogonophryne</taxon>
    </lineage>
</organism>
<keyword evidence="3" id="KW-1185">Reference proteome</keyword>
<dbReference type="EMBL" id="JAPTMU010000004">
    <property type="protein sequence ID" value="KAJ4944744.1"/>
    <property type="molecule type" value="Genomic_DNA"/>
</dbReference>
<evidence type="ECO:0000256" key="1">
    <source>
        <dbReference type="SAM" id="MobiDB-lite"/>
    </source>
</evidence>
<evidence type="ECO:0000313" key="2">
    <source>
        <dbReference type="EMBL" id="KAJ4944744.1"/>
    </source>
</evidence>
<reference evidence="2" key="1">
    <citation type="submission" date="2022-11" db="EMBL/GenBank/DDBJ databases">
        <title>Chromosome-level genome of Pogonophryne albipinna.</title>
        <authorList>
            <person name="Jo E."/>
        </authorList>
    </citation>
    <scope>NUCLEOTIDE SEQUENCE</scope>
    <source>
        <strain evidence="2">SGF0006</strain>
        <tissue evidence="2">Muscle</tissue>
    </source>
</reference>
<protein>
    <submittedName>
        <fullName evidence="2">Uncharacterized protein</fullName>
    </submittedName>
</protein>